<comment type="caution">
    <text evidence="1">The sequence shown here is derived from an EMBL/GenBank/DDBJ whole genome shotgun (WGS) entry which is preliminary data.</text>
</comment>
<reference evidence="1 2" key="1">
    <citation type="submission" date="2017-08" db="EMBL/GenBank/DDBJ databases">
        <title>Acidophilic green algal genome provides insights into adaptation to an acidic environment.</title>
        <authorList>
            <person name="Hirooka S."/>
            <person name="Hirose Y."/>
            <person name="Kanesaki Y."/>
            <person name="Higuchi S."/>
            <person name="Fujiwara T."/>
            <person name="Onuma R."/>
            <person name="Era A."/>
            <person name="Ohbayashi R."/>
            <person name="Uzuka A."/>
            <person name="Nozaki H."/>
            <person name="Yoshikawa H."/>
            <person name="Miyagishima S.Y."/>
        </authorList>
    </citation>
    <scope>NUCLEOTIDE SEQUENCE [LARGE SCALE GENOMIC DNA]</scope>
    <source>
        <strain evidence="1 2">NIES-2499</strain>
    </source>
</reference>
<proteinExistence type="predicted"/>
<name>A0A250XP49_9CHLO</name>
<dbReference type="EMBL" id="BEGY01000135">
    <property type="protein sequence ID" value="GAX84773.1"/>
    <property type="molecule type" value="Genomic_DNA"/>
</dbReference>
<organism evidence="1 2">
    <name type="scientific">Chlamydomonas eustigma</name>
    <dbReference type="NCBI Taxonomy" id="1157962"/>
    <lineage>
        <taxon>Eukaryota</taxon>
        <taxon>Viridiplantae</taxon>
        <taxon>Chlorophyta</taxon>
        <taxon>core chlorophytes</taxon>
        <taxon>Chlorophyceae</taxon>
        <taxon>CS clade</taxon>
        <taxon>Chlamydomonadales</taxon>
        <taxon>Chlamydomonadaceae</taxon>
        <taxon>Chlamydomonas</taxon>
    </lineage>
</organism>
<accession>A0A250XP49</accession>
<gene>
    <name evidence="1" type="ORF">CEUSTIGMA_g12195.t1</name>
</gene>
<evidence type="ECO:0000313" key="1">
    <source>
        <dbReference type="EMBL" id="GAX84773.1"/>
    </source>
</evidence>
<evidence type="ECO:0000313" key="2">
    <source>
        <dbReference type="Proteomes" id="UP000232323"/>
    </source>
</evidence>
<keyword evidence="2" id="KW-1185">Reference proteome</keyword>
<protein>
    <submittedName>
        <fullName evidence="1">Uncharacterized protein</fullName>
    </submittedName>
</protein>
<dbReference type="Proteomes" id="UP000232323">
    <property type="component" value="Unassembled WGS sequence"/>
</dbReference>
<sequence length="337" mass="35390">MSSERSWTSVDSSWTDALEDATFPQIKDDDFTRKNKYKEQFFRVYNTYLVEALVQARKRDASLKSVLHDAGHKAIDIDSVKYIDDAASSLAGEVRVAVLSDDFDPTAVSHFEPITGVTCAVLYAKAPLQDSEIEHFYMLVALAAARREIRESDPSCADGLATAVINAIRSIQSGADVSSDVSVDAVLDDDIGKVLRKIRKVRRDDATAQNAALLSSIRGTKLGDLALRVGDDVVKNLSSSSNEDGGGSPLDFGSILQQMGSTLHSQLASGELKQEDLVKDSMAILSALGGSGGGGGVGGGGLESALGALGALGGRGVVGGAGNMSELLQKLTAARPV</sequence>
<dbReference type="AlphaFoldDB" id="A0A250XP49"/>